<organismHost>
    <name type="scientific">Twortvirus twort</name>
    <dbReference type="NCBI Taxonomy" id="55510"/>
</organismHost>
<evidence type="ECO:0000313" key="1">
    <source>
        <dbReference type="EMBL" id="QIW89123.1"/>
    </source>
</evidence>
<organism evidence="1 2">
    <name type="scientific">Staphylococcus phage Twort (strain DSM 17442 / HER 48)</name>
    <name type="common">Bacteriophage Twort</name>
    <dbReference type="NCBI Taxonomy" id="2908167"/>
    <lineage>
        <taxon>Viruses</taxon>
        <taxon>Duplodnaviria</taxon>
        <taxon>Heunggongvirae</taxon>
        <taxon>Uroviricota</taxon>
        <taxon>Caudoviricetes</taxon>
        <taxon>Herelleviridae</taxon>
        <taxon>Twortvirinae</taxon>
        <taxon>Twortvirus</taxon>
        <taxon>Twortvirus twort</taxon>
    </lineage>
</organism>
<gene>
    <name evidence="1" type="ORF">TwortDSMZ_124</name>
</gene>
<dbReference type="Proteomes" id="UP000503318">
    <property type="component" value="Segment"/>
</dbReference>
<dbReference type="EMBL" id="MT151386">
    <property type="protein sequence ID" value="QIW89123.1"/>
    <property type="molecule type" value="Genomic_DNA"/>
</dbReference>
<reference evidence="1 2" key="1">
    <citation type="submission" date="2020-03" db="EMBL/GenBank/DDBJ databases">
        <title>Variable regions in the genome of staphylococcal bacteriophage Twort.</title>
        <authorList>
            <person name="Glowacka-Rutkowska A."/>
            <person name="Gawor J."/>
            <person name="Lobocka M."/>
        </authorList>
    </citation>
    <scope>NUCLEOTIDE SEQUENCE [LARGE SCALE GENOMIC DNA]</scope>
</reference>
<accession>A0A6H0X5E3</accession>
<proteinExistence type="predicted"/>
<sequence length="55" mass="6543">MPNEYRDPYSQTKIFIPTPQEKSVLEMHDRLNKKEKLLDEKLKQIDELISRGGLK</sequence>
<protein>
    <submittedName>
        <fullName evidence="1">Uncharacterized protein</fullName>
    </submittedName>
</protein>
<name>A0A6H0X5E3_BPTWO</name>
<dbReference type="KEGG" id="vg:5130362"/>
<evidence type="ECO:0000313" key="2">
    <source>
        <dbReference type="Proteomes" id="UP000503318"/>
    </source>
</evidence>
<dbReference type="RefSeq" id="YP_238579.1">
    <property type="nucleotide sequence ID" value="NC_007021.1"/>
</dbReference>